<dbReference type="GO" id="GO:0016878">
    <property type="term" value="F:acid-thiol ligase activity"/>
    <property type="evidence" value="ECO:0007669"/>
    <property type="project" value="UniProtKB-ARBA"/>
</dbReference>
<keyword evidence="6" id="KW-1185">Reference proteome</keyword>
<comment type="caution">
    <text evidence="5">The sequence shown here is derived from an EMBL/GenBank/DDBJ whole genome shotgun (WGS) entry which is preliminary data.</text>
</comment>
<dbReference type="InterPro" id="IPR050237">
    <property type="entry name" value="ATP-dep_AMP-bd_enzyme"/>
</dbReference>
<dbReference type="STRING" id="1220583.GOACH_10_01630"/>
<dbReference type="InterPro" id="IPR020845">
    <property type="entry name" value="AMP-binding_CS"/>
</dbReference>
<dbReference type="RefSeq" id="WP_005175102.1">
    <property type="nucleotide sequence ID" value="NZ_BANR01000010.1"/>
</dbReference>
<dbReference type="Gene3D" id="3.30.300.30">
    <property type="match status" value="1"/>
</dbReference>
<dbReference type="InterPro" id="IPR000873">
    <property type="entry name" value="AMP-dep_synth/lig_dom"/>
</dbReference>
<evidence type="ECO:0000256" key="2">
    <source>
        <dbReference type="ARBA" id="ARBA00022598"/>
    </source>
</evidence>
<dbReference type="eggNOG" id="COG0318">
    <property type="taxonomic scope" value="Bacteria"/>
</dbReference>
<name>L7KJZ0_9ACTN</name>
<sequence>MSNESPSALDIFRDNVLHHPSDAQVVYFDTSLCVRDVDELSDALAVALAGEGVGTGDRVAVHMQNMPQYMITVLAVWKLGAVVVPINPMLRPNELDYQLNDCGAVVLVALDSLWRDVARDVVGATSIRSVITTAPQSMQHRDDERVMAPERLESADDSLEFDDLIARHRGERPARRDPGLDDTALICYTSGTTGPPKGAMCSHRNVIAVARAICAVAEIGAHSRVLGLAPLFHITGFMVQLVPALITHCPLILSFRYQPAVMLDSMREHRPTFSVGPITAYIGLLQADGFLKSDFASLDRVYSGGAPISPASARAFEERTGKQLLGAYGMTEATAATHLAPLGLRAPVDPNTGALAVGLPTPGTSVTIVDDDGQPVPIGEPGEVVLESPGVIAGYWNRPDATAATIRDGRLYSGDIGVVDDDGWLFLVDRKKDLINCAGFKVWPREVEDALYEHQAVLEAAVVGVPDEYRGETVKAYVSLKKDGEVTAEELIAFVGERLAAYKRPGEIDILAELPKTSSGKILRRALRGNERTPLPTAAFSGPGS</sequence>
<dbReference type="PANTHER" id="PTHR43767">
    <property type="entry name" value="LONG-CHAIN-FATTY-ACID--COA LIGASE"/>
    <property type="match status" value="1"/>
</dbReference>
<dbReference type="AlphaFoldDB" id="L7KJZ0"/>
<dbReference type="PROSITE" id="PS00455">
    <property type="entry name" value="AMP_BINDING"/>
    <property type="match status" value="1"/>
</dbReference>
<evidence type="ECO:0000313" key="5">
    <source>
        <dbReference type="EMBL" id="GAC49195.1"/>
    </source>
</evidence>
<dbReference type="Pfam" id="PF00501">
    <property type="entry name" value="AMP-binding"/>
    <property type="match status" value="1"/>
</dbReference>
<proteinExistence type="inferred from homology"/>
<dbReference type="InterPro" id="IPR025110">
    <property type="entry name" value="AMP-bd_C"/>
</dbReference>
<comment type="similarity">
    <text evidence="1">Belongs to the ATP-dependent AMP-binding enzyme family.</text>
</comment>
<dbReference type="InterPro" id="IPR045851">
    <property type="entry name" value="AMP-bd_C_sf"/>
</dbReference>
<gene>
    <name evidence="5" type="ORF">GOACH_10_01630</name>
</gene>
<feature type="domain" description="AMP-binding enzyme C-terminal" evidence="4">
    <location>
        <begin position="446"/>
        <end position="521"/>
    </location>
</feature>
<feature type="domain" description="AMP-dependent synthetase/ligase" evidence="3">
    <location>
        <begin position="12"/>
        <end position="396"/>
    </location>
</feature>
<dbReference type="FunFam" id="3.30.300.30:FF:000008">
    <property type="entry name" value="2,3-dihydroxybenzoate-AMP ligase"/>
    <property type="match status" value="1"/>
</dbReference>
<accession>L7KJZ0</accession>
<evidence type="ECO:0000313" key="6">
    <source>
        <dbReference type="Proteomes" id="UP000010988"/>
    </source>
</evidence>
<dbReference type="OrthoDB" id="9803968at2"/>
<dbReference type="InterPro" id="IPR042099">
    <property type="entry name" value="ANL_N_sf"/>
</dbReference>
<dbReference type="SUPFAM" id="SSF56801">
    <property type="entry name" value="Acetyl-CoA synthetase-like"/>
    <property type="match status" value="1"/>
</dbReference>
<dbReference type="Pfam" id="PF13193">
    <property type="entry name" value="AMP-binding_C"/>
    <property type="match status" value="1"/>
</dbReference>
<evidence type="ECO:0000259" key="3">
    <source>
        <dbReference type="Pfam" id="PF00501"/>
    </source>
</evidence>
<evidence type="ECO:0000256" key="1">
    <source>
        <dbReference type="ARBA" id="ARBA00006432"/>
    </source>
</evidence>
<dbReference type="PANTHER" id="PTHR43767:SF1">
    <property type="entry name" value="NONRIBOSOMAL PEPTIDE SYNTHASE PES1 (EUROFUNG)-RELATED"/>
    <property type="match status" value="1"/>
</dbReference>
<reference evidence="5 6" key="1">
    <citation type="submission" date="2012-12" db="EMBL/GenBank/DDBJ databases">
        <title>Whole genome shotgun sequence of Gordonia aichiensis NBRC 108223.</title>
        <authorList>
            <person name="Isaki-Nakamura S."/>
            <person name="Hosoyama A."/>
            <person name="Tsuchikane K."/>
            <person name="Ando Y."/>
            <person name="Baba S."/>
            <person name="Ohji S."/>
            <person name="Hamada M."/>
            <person name="Tamura T."/>
            <person name="Yamazoe A."/>
            <person name="Yamazaki S."/>
            <person name="Fujita N."/>
        </authorList>
    </citation>
    <scope>NUCLEOTIDE SEQUENCE [LARGE SCALE GENOMIC DNA]</scope>
    <source>
        <strain evidence="5 6">NBRC 108223</strain>
    </source>
</reference>
<dbReference type="Proteomes" id="UP000010988">
    <property type="component" value="Unassembled WGS sequence"/>
</dbReference>
<evidence type="ECO:0000259" key="4">
    <source>
        <dbReference type="Pfam" id="PF13193"/>
    </source>
</evidence>
<organism evidence="5 6">
    <name type="scientific">Gordonia aichiensis NBRC 108223</name>
    <dbReference type="NCBI Taxonomy" id="1220583"/>
    <lineage>
        <taxon>Bacteria</taxon>
        <taxon>Bacillati</taxon>
        <taxon>Actinomycetota</taxon>
        <taxon>Actinomycetes</taxon>
        <taxon>Mycobacteriales</taxon>
        <taxon>Gordoniaceae</taxon>
        <taxon>Gordonia</taxon>
    </lineage>
</organism>
<keyword evidence="2 5" id="KW-0436">Ligase</keyword>
<dbReference type="Gene3D" id="3.40.50.12780">
    <property type="entry name" value="N-terminal domain of ligase-like"/>
    <property type="match status" value="1"/>
</dbReference>
<protein>
    <submittedName>
        <fullName evidence="5">Putative fatty-acid--CoA ligase</fullName>
    </submittedName>
</protein>
<dbReference type="EMBL" id="BANR01000010">
    <property type="protein sequence ID" value="GAC49195.1"/>
    <property type="molecule type" value="Genomic_DNA"/>
</dbReference>